<dbReference type="NCBIfam" id="TIGR00628">
    <property type="entry name" value="ung"/>
    <property type="match status" value="1"/>
</dbReference>
<dbReference type="InterPro" id="IPR002043">
    <property type="entry name" value="UDG_fam1"/>
</dbReference>
<evidence type="ECO:0000256" key="2">
    <source>
        <dbReference type="ARBA" id="ARBA00002631"/>
    </source>
</evidence>
<evidence type="ECO:0000256" key="10">
    <source>
        <dbReference type="RuleBase" id="RU003780"/>
    </source>
</evidence>
<keyword evidence="5 8" id="KW-0227">DNA damage</keyword>
<evidence type="ECO:0000256" key="5">
    <source>
        <dbReference type="ARBA" id="ARBA00022763"/>
    </source>
</evidence>
<evidence type="ECO:0000313" key="13">
    <source>
        <dbReference type="Proteomes" id="UP000177232"/>
    </source>
</evidence>
<keyword evidence="6 8" id="KW-0378">Hydrolase</keyword>
<gene>
    <name evidence="8" type="primary">ung</name>
    <name evidence="12" type="ORF">A3C94_02845</name>
</gene>
<dbReference type="NCBIfam" id="NF003588">
    <property type="entry name" value="PRK05254.1-1"/>
    <property type="match status" value="1"/>
</dbReference>
<dbReference type="Gene3D" id="3.40.470.10">
    <property type="entry name" value="Uracil-DNA glycosylase-like domain"/>
    <property type="match status" value="1"/>
</dbReference>
<dbReference type="InterPro" id="IPR018085">
    <property type="entry name" value="Ura-DNA_Glyclase_AS"/>
</dbReference>
<dbReference type="NCBIfam" id="NF003591">
    <property type="entry name" value="PRK05254.1-4"/>
    <property type="match status" value="1"/>
</dbReference>
<dbReference type="InterPro" id="IPR005122">
    <property type="entry name" value="Uracil-DNA_glycosylase-like"/>
</dbReference>
<dbReference type="InterPro" id="IPR036895">
    <property type="entry name" value="Uracil-DNA_glycosylase-like_sf"/>
</dbReference>
<dbReference type="GO" id="GO:0005737">
    <property type="term" value="C:cytoplasm"/>
    <property type="evidence" value="ECO:0007669"/>
    <property type="project" value="UniProtKB-SubCell"/>
</dbReference>
<dbReference type="GO" id="GO:0004844">
    <property type="term" value="F:uracil DNA N-glycosylase activity"/>
    <property type="evidence" value="ECO:0007669"/>
    <property type="project" value="UniProtKB-UniRule"/>
</dbReference>
<evidence type="ECO:0000256" key="7">
    <source>
        <dbReference type="ARBA" id="ARBA00023204"/>
    </source>
</evidence>
<dbReference type="PANTHER" id="PTHR11264">
    <property type="entry name" value="URACIL-DNA GLYCOSYLASE"/>
    <property type="match status" value="1"/>
</dbReference>
<dbReference type="Pfam" id="PF03167">
    <property type="entry name" value="UDG"/>
    <property type="match status" value="1"/>
</dbReference>
<dbReference type="EMBL" id="MFLJ01000018">
    <property type="protein sequence ID" value="OGG64560.1"/>
    <property type="molecule type" value="Genomic_DNA"/>
</dbReference>
<reference evidence="12 13" key="1">
    <citation type="journal article" date="2016" name="Nat. Commun.">
        <title>Thousands of microbial genomes shed light on interconnected biogeochemical processes in an aquifer system.</title>
        <authorList>
            <person name="Anantharaman K."/>
            <person name="Brown C.T."/>
            <person name="Hug L.A."/>
            <person name="Sharon I."/>
            <person name="Castelle C.J."/>
            <person name="Probst A.J."/>
            <person name="Thomas B.C."/>
            <person name="Singh A."/>
            <person name="Wilkins M.J."/>
            <person name="Karaoz U."/>
            <person name="Brodie E.L."/>
            <person name="Williams K.H."/>
            <person name="Hubbard S.S."/>
            <person name="Banfield J.F."/>
        </authorList>
    </citation>
    <scope>NUCLEOTIDE SEQUENCE [LARGE SCALE GENOMIC DNA]</scope>
</reference>
<evidence type="ECO:0000256" key="1">
    <source>
        <dbReference type="ARBA" id="ARBA00001400"/>
    </source>
</evidence>
<dbReference type="EC" id="3.2.2.27" evidence="4 8"/>
<dbReference type="NCBIfam" id="NF003592">
    <property type="entry name" value="PRK05254.1-5"/>
    <property type="match status" value="1"/>
</dbReference>
<dbReference type="PANTHER" id="PTHR11264:SF0">
    <property type="entry name" value="URACIL-DNA GLYCOSYLASE"/>
    <property type="match status" value="1"/>
</dbReference>
<evidence type="ECO:0000256" key="6">
    <source>
        <dbReference type="ARBA" id="ARBA00022801"/>
    </source>
</evidence>
<comment type="similarity">
    <text evidence="3 8 10">Belongs to the uracil-DNA glycosylase (UDG) superfamily. UNG family.</text>
</comment>
<keyword evidence="7 8" id="KW-0234">DNA repair</keyword>
<comment type="catalytic activity">
    <reaction evidence="1 8 10">
        <text>Hydrolyzes single-stranded DNA or mismatched double-stranded DNA and polynucleotides, releasing free uracil.</text>
        <dbReference type="EC" id="3.2.2.27"/>
    </reaction>
</comment>
<dbReference type="FunFam" id="3.40.470.10:FF:000001">
    <property type="entry name" value="Uracil-DNA glycosylase"/>
    <property type="match status" value="1"/>
</dbReference>
<accession>A0A1F6DTG5</accession>
<dbReference type="GO" id="GO:0097510">
    <property type="term" value="P:base-excision repair, AP site formation via deaminated base removal"/>
    <property type="evidence" value="ECO:0007669"/>
    <property type="project" value="TreeGrafter"/>
</dbReference>
<dbReference type="STRING" id="1798496.A3C94_02845"/>
<feature type="domain" description="Uracil-DNA glycosylase-like" evidence="11">
    <location>
        <begin position="50"/>
        <end position="211"/>
    </location>
</feature>
<protein>
    <recommendedName>
        <fullName evidence="4 8">Uracil-DNA glycosylase</fullName>
        <shortName evidence="8">UDG</shortName>
        <ecNumber evidence="4 8">3.2.2.27</ecNumber>
    </recommendedName>
</protein>
<dbReference type="Proteomes" id="UP000177232">
    <property type="component" value="Unassembled WGS sequence"/>
</dbReference>
<proteinExistence type="inferred from homology"/>
<feature type="active site" description="Proton acceptor" evidence="8 9">
    <location>
        <position position="65"/>
    </location>
</feature>
<evidence type="ECO:0000256" key="8">
    <source>
        <dbReference type="HAMAP-Rule" id="MF_00148"/>
    </source>
</evidence>
<dbReference type="PROSITE" id="PS00130">
    <property type="entry name" value="U_DNA_GLYCOSYLASE"/>
    <property type="match status" value="1"/>
</dbReference>
<evidence type="ECO:0000313" key="12">
    <source>
        <dbReference type="EMBL" id="OGG64560.1"/>
    </source>
</evidence>
<keyword evidence="8" id="KW-0963">Cytoplasm</keyword>
<dbReference type="HAMAP" id="MF_00148">
    <property type="entry name" value="UDG"/>
    <property type="match status" value="1"/>
</dbReference>
<dbReference type="SMART" id="SM00987">
    <property type="entry name" value="UreE_C"/>
    <property type="match status" value="1"/>
</dbReference>
<dbReference type="SUPFAM" id="SSF52141">
    <property type="entry name" value="Uracil-DNA glycosylase-like"/>
    <property type="match status" value="1"/>
</dbReference>
<comment type="caution">
    <text evidence="12">The sequence shown here is derived from an EMBL/GenBank/DDBJ whole genome shotgun (WGS) entry which is preliminary data.</text>
</comment>
<organism evidence="12 13">
    <name type="scientific">Candidatus Kaiserbacteria bacterium RIFCSPHIGHO2_02_FULL_55_17</name>
    <dbReference type="NCBI Taxonomy" id="1798496"/>
    <lineage>
        <taxon>Bacteria</taxon>
        <taxon>Candidatus Kaiseribacteriota</taxon>
    </lineage>
</organism>
<dbReference type="CDD" id="cd10027">
    <property type="entry name" value="UDG-F1-like"/>
    <property type="match status" value="1"/>
</dbReference>
<evidence type="ECO:0000256" key="4">
    <source>
        <dbReference type="ARBA" id="ARBA00012030"/>
    </source>
</evidence>
<comment type="function">
    <text evidence="2 8 10">Excises uracil residues from the DNA which can arise as a result of misincorporation of dUMP residues by DNA polymerase or due to deamination of cytosine.</text>
</comment>
<evidence type="ECO:0000256" key="9">
    <source>
        <dbReference type="PROSITE-ProRule" id="PRU10072"/>
    </source>
</evidence>
<dbReference type="AlphaFoldDB" id="A0A1F6DTG5"/>
<sequence length="222" mass="25062">MEVKIDESWKTRLAAEFEKSYFSDLAAFVKEEYKNGTVYPPPKDIFRAFELCPFDEVKVVILGQDPYHGKRQANGLAFAVHERETVPPSLQNIFKEIASDLDQPLVHTSGDLSRWAKQGVLLLNATLTVRAHAAGSHQGKGWELFTDTAIKALSEEREHLVFMLWGNYAKQKGTHIDRSKHLVLEAPHPSPFSAASGFFGCKHFSRANDYLLVHNVSPIDWL</sequence>
<dbReference type="SMART" id="SM00986">
    <property type="entry name" value="UDG"/>
    <property type="match status" value="1"/>
</dbReference>
<comment type="subcellular location">
    <subcellularLocation>
        <location evidence="8">Cytoplasm</location>
    </subcellularLocation>
</comment>
<name>A0A1F6DTG5_9BACT</name>
<evidence type="ECO:0000259" key="11">
    <source>
        <dbReference type="SMART" id="SM00986"/>
    </source>
</evidence>
<dbReference type="NCBIfam" id="NF003589">
    <property type="entry name" value="PRK05254.1-2"/>
    <property type="match status" value="1"/>
</dbReference>
<evidence type="ECO:0000256" key="3">
    <source>
        <dbReference type="ARBA" id="ARBA00008184"/>
    </source>
</evidence>